<sequence length="469" mass="51876">MDARSTALHPAAWALSLLALAGCSSLQKPQVDPGLALFNEAMTLPALDYTILRNGDRVAYSVDLQQNPISVQFDAYCTQGPGRMFYPTRSGLRAFTPSPATGVDLPTVQAHQLQQSAQLQSVCKARPVPDWRVLQASVDQSWLLIDRNSVQRQGSQISVWAAQDYLHYQVAKNASLFTQRQERLRLDCTQRTITLMSQFNLDETRQMINGEIRRQFKPQALDQASGEHAQLFKALCQAPVELAHLPAFKARQPLPPVASATNANPAVLAAIRALGLPAPTRTLSELAYDYDAVLFNNTRVGDQTKQAFISVDNASGQTLVQTRDSALGFNQELTFQGLFDLDSQGLDRKTGSDKVKTRLLVGLSFQGDWRNLPLASEVSYTQTWSKSINPDGSPSPETSEPRTVTCKVAREIPAANLTPDLKGQAKVLDCVQMKGWTYQAAYLSDYGLFIKLRENALVAQWNWHLKSIK</sequence>
<proteinExistence type="predicted"/>
<dbReference type="Proteomes" id="UP000070516">
    <property type="component" value="Chromosome"/>
</dbReference>
<dbReference type="RefSeq" id="WP_033897035.1">
    <property type="nucleotide sequence ID" value="NZ_CP014546.1"/>
</dbReference>
<organism evidence="3 4">
    <name type="scientific">Pseudomonas azotoformans</name>
    <dbReference type="NCBI Taxonomy" id="47878"/>
    <lineage>
        <taxon>Bacteria</taxon>
        <taxon>Pseudomonadati</taxon>
        <taxon>Pseudomonadota</taxon>
        <taxon>Gammaproteobacteria</taxon>
        <taxon>Pseudomonadales</taxon>
        <taxon>Pseudomonadaceae</taxon>
        <taxon>Pseudomonas</taxon>
    </lineage>
</organism>
<protein>
    <recommendedName>
        <fullName evidence="2">Surface-adhesin protein E-like domain-containing protein</fullName>
    </recommendedName>
</protein>
<gene>
    <name evidence="3" type="ORF">AYR47_05155</name>
</gene>
<dbReference type="KEGG" id="pazo:AYR47_05155"/>
<name>A0A127HTG0_PSEAZ</name>
<keyword evidence="1" id="KW-0732">Signal</keyword>
<feature type="signal peptide" evidence="1">
    <location>
        <begin position="1"/>
        <end position="21"/>
    </location>
</feature>
<evidence type="ECO:0000259" key="2">
    <source>
        <dbReference type="Pfam" id="PF16747"/>
    </source>
</evidence>
<dbReference type="Pfam" id="PF16747">
    <property type="entry name" value="Adhesin_E"/>
    <property type="match status" value="1"/>
</dbReference>
<feature type="chain" id="PRO_5007448883" description="Surface-adhesin protein E-like domain-containing protein" evidence="1">
    <location>
        <begin position="22"/>
        <end position="469"/>
    </location>
</feature>
<reference evidence="3 4" key="1">
    <citation type="submission" date="2016-02" db="EMBL/GenBank/DDBJ databases">
        <title>Complete genome sequence of Pseudomonas azotoformans S4.</title>
        <authorList>
            <person name="Fang Y."/>
            <person name="Wu L."/>
            <person name="Feng G."/>
        </authorList>
    </citation>
    <scope>NUCLEOTIDE SEQUENCE [LARGE SCALE GENOMIC DNA]</scope>
    <source>
        <strain evidence="3 4">S4</strain>
    </source>
</reference>
<evidence type="ECO:0000313" key="3">
    <source>
        <dbReference type="EMBL" id="AMN77753.1"/>
    </source>
</evidence>
<feature type="domain" description="Surface-adhesin protein E-like" evidence="2">
    <location>
        <begin position="131"/>
        <end position="236"/>
    </location>
</feature>
<accession>A0A127HTG0</accession>
<dbReference type="InterPro" id="IPR031939">
    <property type="entry name" value="Adhesin_E-like"/>
</dbReference>
<dbReference type="AlphaFoldDB" id="A0A127HTG0"/>
<evidence type="ECO:0000313" key="4">
    <source>
        <dbReference type="Proteomes" id="UP000070516"/>
    </source>
</evidence>
<dbReference type="PROSITE" id="PS51257">
    <property type="entry name" value="PROKAR_LIPOPROTEIN"/>
    <property type="match status" value="1"/>
</dbReference>
<dbReference type="EMBL" id="CP014546">
    <property type="protein sequence ID" value="AMN77753.1"/>
    <property type="molecule type" value="Genomic_DNA"/>
</dbReference>
<evidence type="ECO:0000256" key="1">
    <source>
        <dbReference type="SAM" id="SignalP"/>
    </source>
</evidence>